<feature type="region of interest" description="Disordered" evidence="1">
    <location>
        <begin position="28"/>
        <end position="61"/>
    </location>
</feature>
<accession>A0ABS1XWG4</accession>
<protein>
    <recommendedName>
        <fullName evidence="5">PepSY domain-containing protein</fullName>
    </recommendedName>
</protein>
<keyword evidence="4" id="KW-1185">Reference proteome</keyword>
<comment type="caution">
    <text evidence="3">The sequence shown here is derived from an EMBL/GenBank/DDBJ whole genome shotgun (WGS) entry which is preliminary data.</text>
</comment>
<reference evidence="3 4" key="1">
    <citation type="submission" date="2021-01" db="EMBL/GenBank/DDBJ databases">
        <title>Draft genome sequence of Micromonospora sp. strain STR1_7.</title>
        <authorList>
            <person name="Karlyshev A."/>
            <person name="Jawad R."/>
        </authorList>
    </citation>
    <scope>NUCLEOTIDE SEQUENCE [LARGE SCALE GENOMIC DNA]</scope>
    <source>
        <strain evidence="3 4">STR1-7</strain>
    </source>
</reference>
<name>A0ABS1XWG4_9ACTN</name>
<gene>
    <name evidence="3" type="ORF">JNW91_18125</name>
</gene>
<evidence type="ECO:0000313" key="4">
    <source>
        <dbReference type="Proteomes" id="UP000601027"/>
    </source>
</evidence>
<dbReference type="EMBL" id="JAEVHM010000088">
    <property type="protein sequence ID" value="MBM0233605.1"/>
    <property type="molecule type" value="Genomic_DNA"/>
</dbReference>
<dbReference type="Gene3D" id="3.10.450.40">
    <property type="match status" value="1"/>
</dbReference>
<dbReference type="Proteomes" id="UP000601027">
    <property type="component" value="Unassembled WGS sequence"/>
</dbReference>
<evidence type="ECO:0008006" key="5">
    <source>
        <dbReference type="Google" id="ProtNLM"/>
    </source>
</evidence>
<proteinExistence type="predicted"/>
<evidence type="ECO:0000256" key="1">
    <source>
        <dbReference type="SAM" id="MobiDB-lite"/>
    </source>
</evidence>
<feature type="signal peptide" evidence="2">
    <location>
        <begin position="1"/>
        <end position="29"/>
    </location>
</feature>
<dbReference type="RefSeq" id="WP_203176749.1">
    <property type="nucleotide sequence ID" value="NZ_JAEVHM010000088.1"/>
</dbReference>
<feature type="chain" id="PRO_5046109819" description="PepSY domain-containing protein" evidence="2">
    <location>
        <begin position="30"/>
        <end position="233"/>
    </location>
</feature>
<organism evidence="3 4">
    <name type="scientific">Micromonospora parastrephiae</name>
    <dbReference type="NCBI Taxonomy" id="2806101"/>
    <lineage>
        <taxon>Bacteria</taxon>
        <taxon>Bacillati</taxon>
        <taxon>Actinomycetota</taxon>
        <taxon>Actinomycetes</taxon>
        <taxon>Micromonosporales</taxon>
        <taxon>Micromonosporaceae</taxon>
        <taxon>Micromonospora</taxon>
    </lineage>
</organism>
<evidence type="ECO:0000256" key="2">
    <source>
        <dbReference type="SAM" id="SignalP"/>
    </source>
</evidence>
<evidence type="ECO:0000313" key="3">
    <source>
        <dbReference type="EMBL" id="MBM0233605.1"/>
    </source>
</evidence>
<sequence>MQKRAAAAMVAAVVAMWTLGWTLGSSAGAEDPGAAPAVQRITDPPEVPVPATGSGRDPLTPAETTRARELALAGLTVAGAGGPIDVTGAAGPELLTVRRADGDGIARRAEVLAYDYRADKLVKVAVDLTAGRVTGTFAATGMQPPATPREVATAVDLLWRHDLGDLMRERFRQATGVAPATAAELQPGAQTYTGEPCAVHRCVLLLLHRPGEPYVDLTDLVVDLSAGTVVRLP</sequence>
<keyword evidence="2" id="KW-0732">Signal</keyword>